<evidence type="ECO:0000313" key="2">
    <source>
        <dbReference type="EMBL" id="PCR98945.1"/>
    </source>
</evidence>
<name>A0A2A5RIP7_9LACT</name>
<evidence type="ECO:0008006" key="4">
    <source>
        <dbReference type="Google" id="ProtNLM"/>
    </source>
</evidence>
<keyword evidence="3" id="KW-1185">Reference proteome</keyword>
<proteinExistence type="predicted"/>
<organism evidence="2 3">
    <name type="scientific">Lactococcus fujiensis JCM 16395</name>
    <dbReference type="NCBI Taxonomy" id="1291764"/>
    <lineage>
        <taxon>Bacteria</taxon>
        <taxon>Bacillati</taxon>
        <taxon>Bacillota</taxon>
        <taxon>Bacilli</taxon>
        <taxon>Lactobacillales</taxon>
        <taxon>Streptococcaceae</taxon>
        <taxon>Lactococcus</taxon>
    </lineage>
</organism>
<keyword evidence="1" id="KW-0732">Signal</keyword>
<dbReference type="Proteomes" id="UP000218181">
    <property type="component" value="Unassembled WGS sequence"/>
</dbReference>
<gene>
    <name evidence="2" type="ORF">RT41_GL000576</name>
</gene>
<evidence type="ECO:0000256" key="1">
    <source>
        <dbReference type="SAM" id="SignalP"/>
    </source>
</evidence>
<accession>A0A2A5RIP7</accession>
<dbReference type="AlphaFoldDB" id="A0A2A5RIP7"/>
<feature type="chain" id="PRO_5012314503" description="Fibronectin type-III domain-containing protein" evidence="1">
    <location>
        <begin position="34"/>
        <end position="525"/>
    </location>
</feature>
<dbReference type="OrthoDB" id="2144002at2"/>
<dbReference type="EMBL" id="JXJU01000016">
    <property type="protein sequence ID" value="PCR98945.1"/>
    <property type="molecule type" value="Genomic_DNA"/>
</dbReference>
<dbReference type="SMART" id="SM00728">
    <property type="entry name" value="ChW"/>
    <property type="match status" value="2"/>
</dbReference>
<dbReference type="InterPro" id="IPR006637">
    <property type="entry name" value="ChW"/>
</dbReference>
<protein>
    <recommendedName>
        <fullName evidence="4">Fibronectin type-III domain-containing protein</fullName>
    </recommendedName>
</protein>
<dbReference type="RefSeq" id="WP_096819011.1">
    <property type="nucleotide sequence ID" value="NZ_JXJU01000016.1"/>
</dbReference>
<reference evidence="2 3" key="1">
    <citation type="submission" date="2014-12" db="EMBL/GenBank/DDBJ databases">
        <title>Draft genome sequences of 10 type strains of Lactococcus.</title>
        <authorList>
            <person name="Sun Z."/>
            <person name="Zhong Z."/>
            <person name="Liu W."/>
            <person name="Zhang W."/>
            <person name="Zhang H."/>
        </authorList>
    </citation>
    <scope>NUCLEOTIDE SEQUENCE [LARGE SCALE GENOMIC DNA]</scope>
    <source>
        <strain evidence="2 3">JCM 16395</strain>
    </source>
</reference>
<sequence length="525" mass="56168">MHKLNKRSTKQVLRQLTAAAAIGTMMVAPLAPAVSVLAEGRGTTEIAPTSTNFNFDASTASYQANATRPVGSNFANNFVLKPVSEVTNSIDDEVLLANLTSGSWHFQIQGTSDVLTRAQLNTALNARNAGAVTILASNMQTGEDSETLVIHLNITPLEISADDLEGLEISFEDRVFNGSSDVNTADIRIEGANDNQKLMTLQNSIHATYEQAGVNMVGNEPAEQNITVNSLNTTNLTFGEGVSSASIIEKLNSLGLKGVIKPAEAEEAATMVATSTGSTVTVSMEQTKNDIWNEHTKVIYSLKDANDKEVKSEAVAFTDTYTFEGLTQNSPYTLSATIVETDNFTGDTTIDSKDVETGFHAIDSWFTAHLQGTGDGTPPGGFTNQGGLGTIIGTTGQSRRLEELTLTGIFDGKGGVHHFDVSAHIQGYSQDVQGVVSENGNSITVGTRARSLRMEGISINIPQAARDQGLRVFYRVHLQGTGWSGWFSDGQFAGTRGQSRRMEAIEIHVIDPTSGDPLPFRVTLD</sequence>
<evidence type="ECO:0000313" key="3">
    <source>
        <dbReference type="Proteomes" id="UP000218181"/>
    </source>
</evidence>
<dbReference type="STRING" id="1291764.GCA_001311235_02949"/>
<dbReference type="Pfam" id="PF07538">
    <property type="entry name" value="ChW"/>
    <property type="match status" value="1"/>
</dbReference>
<comment type="caution">
    <text evidence="2">The sequence shown here is derived from an EMBL/GenBank/DDBJ whole genome shotgun (WGS) entry which is preliminary data.</text>
</comment>
<feature type="signal peptide" evidence="1">
    <location>
        <begin position="1"/>
        <end position="33"/>
    </location>
</feature>